<dbReference type="PANTHER" id="PTHR36435:SF1">
    <property type="entry name" value="CAAX AMINO TERMINAL PROTEASE FAMILY PROTEIN"/>
    <property type="match status" value="1"/>
</dbReference>
<dbReference type="GO" id="GO:0008237">
    <property type="term" value="F:metallopeptidase activity"/>
    <property type="evidence" value="ECO:0007669"/>
    <property type="project" value="UniProtKB-KW"/>
</dbReference>
<dbReference type="EMBL" id="VUMX01000001">
    <property type="protein sequence ID" value="MST86115.1"/>
    <property type="molecule type" value="Genomic_DNA"/>
</dbReference>
<keyword evidence="4" id="KW-0378">Hydrolase</keyword>
<feature type="transmembrane region" description="Helical" evidence="2">
    <location>
        <begin position="38"/>
        <end position="58"/>
    </location>
</feature>
<name>A0A6A8M8T5_9LACO</name>
<dbReference type="InterPro" id="IPR003675">
    <property type="entry name" value="Rce1/LyrA-like_dom"/>
</dbReference>
<feature type="transmembrane region" description="Helical" evidence="2">
    <location>
        <begin position="79"/>
        <end position="101"/>
    </location>
</feature>
<comment type="similarity">
    <text evidence="1">Belongs to the UPF0177 family.</text>
</comment>
<evidence type="ECO:0000256" key="2">
    <source>
        <dbReference type="SAM" id="Phobius"/>
    </source>
</evidence>
<feature type="transmembrane region" description="Helical" evidence="2">
    <location>
        <begin position="202"/>
        <end position="221"/>
    </location>
</feature>
<comment type="caution">
    <text evidence="4">The sequence shown here is derived from an EMBL/GenBank/DDBJ whole genome shotgun (WGS) entry which is preliminary data.</text>
</comment>
<evidence type="ECO:0000313" key="4">
    <source>
        <dbReference type="EMBL" id="MST86115.1"/>
    </source>
</evidence>
<evidence type="ECO:0000259" key="3">
    <source>
        <dbReference type="Pfam" id="PF02517"/>
    </source>
</evidence>
<evidence type="ECO:0000313" key="5">
    <source>
        <dbReference type="Proteomes" id="UP000438120"/>
    </source>
</evidence>
<dbReference type="InterPro" id="IPR052710">
    <property type="entry name" value="CAAX_protease"/>
</dbReference>
<dbReference type="GO" id="GO:0004175">
    <property type="term" value="F:endopeptidase activity"/>
    <property type="evidence" value="ECO:0007669"/>
    <property type="project" value="UniProtKB-ARBA"/>
</dbReference>
<dbReference type="Pfam" id="PF02517">
    <property type="entry name" value="Rce1-like"/>
    <property type="match status" value="1"/>
</dbReference>
<proteinExistence type="inferred from homology"/>
<keyword evidence="2" id="KW-0472">Membrane</keyword>
<keyword evidence="4" id="KW-0482">Metalloprotease</keyword>
<dbReference type="Proteomes" id="UP000438120">
    <property type="component" value="Unassembled WGS sequence"/>
</dbReference>
<evidence type="ECO:0000256" key="1">
    <source>
        <dbReference type="ARBA" id="ARBA00009067"/>
    </source>
</evidence>
<organism evidence="4 5">
    <name type="scientific">Lactobacillus porci</name>
    <dbReference type="NCBI Taxonomy" id="2012477"/>
    <lineage>
        <taxon>Bacteria</taxon>
        <taxon>Bacillati</taxon>
        <taxon>Bacillota</taxon>
        <taxon>Bacilli</taxon>
        <taxon>Lactobacillales</taxon>
        <taxon>Lactobacillaceae</taxon>
        <taxon>Lactobacillus</taxon>
    </lineage>
</organism>
<keyword evidence="5" id="KW-1185">Reference proteome</keyword>
<dbReference type="GO" id="GO:0006508">
    <property type="term" value="P:proteolysis"/>
    <property type="evidence" value="ECO:0007669"/>
    <property type="project" value="UniProtKB-KW"/>
</dbReference>
<protein>
    <submittedName>
        <fullName evidence="4">CPBP family intramembrane metalloprotease</fullName>
    </submittedName>
</protein>
<keyword evidence="2" id="KW-0812">Transmembrane</keyword>
<dbReference type="AlphaFoldDB" id="A0A6A8M8T5"/>
<feature type="transmembrane region" description="Helical" evidence="2">
    <location>
        <begin position="12"/>
        <end position="32"/>
    </location>
</feature>
<keyword evidence="4" id="KW-0645">Protease</keyword>
<dbReference type="PANTHER" id="PTHR36435">
    <property type="entry name" value="SLR1288 PROTEIN"/>
    <property type="match status" value="1"/>
</dbReference>
<feature type="transmembrane region" description="Helical" evidence="2">
    <location>
        <begin position="158"/>
        <end position="182"/>
    </location>
</feature>
<reference evidence="4 5" key="1">
    <citation type="submission" date="2019-08" db="EMBL/GenBank/DDBJ databases">
        <title>In-depth cultivation of the pig gut microbiome towards novel bacterial diversity and tailored functional studies.</title>
        <authorList>
            <person name="Wylensek D."/>
            <person name="Hitch T.C.A."/>
            <person name="Clavel T."/>
        </authorList>
    </citation>
    <scope>NUCLEOTIDE SEQUENCE [LARGE SCALE GENOMIC DNA]</scope>
    <source>
        <strain evidence="4 5">Bifido-178-WT-2B</strain>
    </source>
</reference>
<sequence>MNTPQSREGNVIRYLVYFAVFIFTALADNLAIKSSAISIWNIILFIIVASMCTLFYIYRYNREQRFFDSRFNVSWLSSFRMTLALSLVVAGGRIGISYLQLYRGMAASPLQNAYLAHASTLLYWFMMVANGLVMPILEEYLCTGFLFNYWFCAERKRVAYLGILCSGLLYAVLSFQFAPAALVCNLGFGMLFAWSYLSTQTIWMPIYLAALNGVLTMVTLAV</sequence>
<dbReference type="GO" id="GO:0080120">
    <property type="term" value="P:CAAX-box protein maturation"/>
    <property type="evidence" value="ECO:0007669"/>
    <property type="project" value="UniProtKB-ARBA"/>
</dbReference>
<feature type="domain" description="CAAX prenyl protease 2/Lysostaphin resistance protein A-like" evidence="3">
    <location>
        <begin position="122"/>
        <end position="212"/>
    </location>
</feature>
<accession>A0A6A8M8T5</accession>
<keyword evidence="2" id="KW-1133">Transmembrane helix</keyword>
<feature type="transmembrane region" description="Helical" evidence="2">
    <location>
        <begin position="121"/>
        <end position="151"/>
    </location>
</feature>
<gene>
    <name evidence="4" type="ORF">FYJ62_00215</name>
</gene>
<dbReference type="OrthoDB" id="2326057at2"/>